<organism evidence="1 2">
    <name type="scientific">Rhodococcus sacchari</name>
    <dbReference type="NCBI Taxonomy" id="2962047"/>
    <lineage>
        <taxon>Bacteria</taxon>
        <taxon>Bacillati</taxon>
        <taxon>Actinomycetota</taxon>
        <taxon>Actinomycetes</taxon>
        <taxon>Mycobacteriales</taxon>
        <taxon>Nocardiaceae</taxon>
        <taxon>Rhodococcus</taxon>
    </lineage>
</organism>
<reference evidence="1" key="1">
    <citation type="submission" date="2022-10" db="EMBL/GenBank/DDBJ databases">
        <title>Rhodococcus ferula Z13 complete genome.</title>
        <authorList>
            <person name="Long X."/>
            <person name="Zang M."/>
        </authorList>
    </citation>
    <scope>NUCLEOTIDE SEQUENCE</scope>
    <source>
        <strain evidence="1">Z13</strain>
    </source>
</reference>
<dbReference type="EMBL" id="CP107551">
    <property type="protein sequence ID" value="UYP19046.1"/>
    <property type="molecule type" value="Genomic_DNA"/>
</dbReference>
<name>A0ACD4DGA2_9NOCA</name>
<protein>
    <submittedName>
        <fullName evidence="1">Uncharacterized protein</fullName>
    </submittedName>
</protein>
<proteinExistence type="predicted"/>
<accession>A0ACD4DGA2</accession>
<gene>
    <name evidence="1" type="ORF">OED52_00130</name>
</gene>
<evidence type="ECO:0000313" key="2">
    <source>
        <dbReference type="Proteomes" id="UP001156484"/>
    </source>
</evidence>
<keyword evidence="2" id="KW-1185">Reference proteome</keyword>
<evidence type="ECO:0000313" key="1">
    <source>
        <dbReference type="EMBL" id="UYP19046.1"/>
    </source>
</evidence>
<dbReference type="Proteomes" id="UP001156484">
    <property type="component" value="Chromosome"/>
</dbReference>
<sequence>MTMEFVAFVPVLLVLLAVLYFAARGIVDLEIRSVEKELDKSETESEGADGTSAPMLTVDRR</sequence>